<feature type="chain" id="PRO_5017785699" evidence="5">
    <location>
        <begin position="29"/>
        <end position="223"/>
    </location>
</feature>
<evidence type="ECO:0000256" key="2">
    <source>
        <dbReference type="ARBA" id="ARBA00023136"/>
    </source>
</evidence>
<organism evidence="7 8">
    <name type="scientific">Rhodosalinus sediminis</name>
    <dbReference type="NCBI Taxonomy" id="1940533"/>
    <lineage>
        <taxon>Bacteria</taxon>
        <taxon>Pseudomonadati</taxon>
        <taxon>Pseudomonadota</taxon>
        <taxon>Alphaproteobacteria</taxon>
        <taxon>Rhodobacterales</taxon>
        <taxon>Paracoccaceae</taxon>
        <taxon>Rhodosalinus</taxon>
    </lineage>
</organism>
<keyword evidence="2 4" id="KW-0472">Membrane</keyword>
<dbReference type="Gene3D" id="3.30.1330.60">
    <property type="entry name" value="OmpA-like domain"/>
    <property type="match status" value="1"/>
</dbReference>
<sequence>MQRPRASLACLGLAAGLLAACAPGQRTAFDAEAGAIADAHGNFGAATMHNTQCMTGEKDCTTALAERFADAVETTVNFDFDSARLGPEARATLARQADFIRQFPELRFRVYGHTDLVGTEAYNQRLGLRRARAVVDFFVRQGISRDRLEAVVSFGERQPLIVTEGRERRNRRTVTEVNGFYERHPTVLDGRYAEVIYREYVASAQPQSDFEAGAGGGGAGGGQ</sequence>
<comment type="caution">
    <text evidence="7">The sequence shown here is derived from an EMBL/GenBank/DDBJ whole genome shotgun (WGS) entry which is preliminary data.</text>
</comment>
<dbReference type="SUPFAM" id="SSF103088">
    <property type="entry name" value="OmpA-like"/>
    <property type="match status" value="1"/>
</dbReference>
<feature type="signal peptide" evidence="5">
    <location>
        <begin position="1"/>
        <end position="28"/>
    </location>
</feature>
<dbReference type="InterPro" id="IPR006664">
    <property type="entry name" value="OMP_bac"/>
</dbReference>
<dbReference type="Proteomes" id="UP000257131">
    <property type="component" value="Unassembled WGS sequence"/>
</dbReference>
<evidence type="ECO:0000256" key="4">
    <source>
        <dbReference type="PROSITE-ProRule" id="PRU00473"/>
    </source>
</evidence>
<keyword evidence="8" id="KW-1185">Reference proteome</keyword>
<dbReference type="InterPro" id="IPR036737">
    <property type="entry name" value="OmpA-like_sf"/>
</dbReference>
<dbReference type="OrthoDB" id="9810367at2"/>
<gene>
    <name evidence="7" type="ORF">DRV84_01650</name>
</gene>
<dbReference type="PROSITE" id="PS51123">
    <property type="entry name" value="OMPA_2"/>
    <property type="match status" value="1"/>
</dbReference>
<dbReference type="PRINTS" id="PR01021">
    <property type="entry name" value="OMPADOMAIN"/>
</dbReference>
<comment type="subcellular location">
    <subcellularLocation>
        <location evidence="1">Cell outer membrane</location>
    </subcellularLocation>
</comment>
<dbReference type="InterPro" id="IPR050330">
    <property type="entry name" value="Bact_OuterMem_StrucFunc"/>
</dbReference>
<evidence type="ECO:0000313" key="8">
    <source>
        <dbReference type="Proteomes" id="UP000257131"/>
    </source>
</evidence>
<proteinExistence type="predicted"/>
<dbReference type="CDD" id="cd07185">
    <property type="entry name" value="OmpA_C-like"/>
    <property type="match status" value="1"/>
</dbReference>
<keyword evidence="5" id="KW-0732">Signal</keyword>
<dbReference type="Pfam" id="PF00691">
    <property type="entry name" value="OmpA"/>
    <property type="match status" value="1"/>
</dbReference>
<dbReference type="PANTHER" id="PTHR30329">
    <property type="entry name" value="STATOR ELEMENT OF FLAGELLAR MOTOR COMPLEX"/>
    <property type="match status" value="1"/>
</dbReference>
<dbReference type="GO" id="GO:0009279">
    <property type="term" value="C:cell outer membrane"/>
    <property type="evidence" value="ECO:0007669"/>
    <property type="project" value="UniProtKB-SubCell"/>
</dbReference>
<evidence type="ECO:0000256" key="1">
    <source>
        <dbReference type="ARBA" id="ARBA00004442"/>
    </source>
</evidence>
<evidence type="ECO:0000256" key="5">
    <source>
        <dbReference type="SAM" id="SignalP"/>
    </source>
</evidence>
<dbReference type="EMBL" id="QOHR01000001">
    <property type="protein sequence ID" value="REC58952.1"/>
    <property type="molecule type" value="Genomic_DNA"/>
</dbReference>
<dbReference type="InterPro" id="IPR006665">
    <property type="entry name" value="OmpA-like"/>
</dbReference>
<accession>A0A3D9C014</accession>
<dbReference type="PROSITE" id="PS51257">
    <property type="entry name" value="PROKAR_LIPOPROTEIN"/>
    <property type="match status" value="1"/>
</dbReference>
<keyword evidence="3" id="KW-0998">Cell outer membrane</keyword>
<evidence type="ECO:0000256" key="3">
    <source>
        <dbReference type="ARBA" id="ARBA00023237"/>
    </source>
</evidence>
<evidence type="ECO:0000313" key="7">
    <source>
        <dbReference type="EMBL" id="REC58952.1"/>
    </source>
</evidence>
<name>A0A3D9C014_9RHOB</name>
<feature type="domain" description="OmpA-like" evidence="6">
    <location>
        <begin position="65"/>
        <end position="181"/>
    </location>
</feature>
<dbReference type="AlphaFoldDB" id="A0A3D9C014"/>
<evidence type="ECO:0000259" key="6">
    <source>
        <dbReference type="PROSITE" id="PS51123"/>
    </source>
</evidence>
<dbReference type="PANTHER" id="PTHR30329:SF21">
    <property type="entry name" value="LIPOPROTEIN YIAD-RELATED"/>
    <property type="match status" value="1"/>
</dbReference>
<dbReference type="RefSeq" id="WP_115977995.1">
    <property type="nucleotide sequence ID" value="NZ_QOHR01000001.1"/>
</dbReference>
<reference evidence="7 8" key="1">
    <citation type="journal article" date="2017" name="Int. J. Syst. Evol. Microbiol.">
        <title>Rhodosalinus sediminis gen. nov., sp. nov., isolated from marine saltern.</title>
        <authorList>
            <person name="Guo L.Y."/>
            <person name="Ling S.K."/>
            <person name="Li C.M."/>
            <person name="Chen G.J."/>
            <person name="Du Z.J."/>
        </authorList>
    </citation>
    <scope>NUCLEOTIDE SEQUENCE [LARGE SCALE GENOMIC DNA]</scope>
    <source>
        <strain evidence="7 8">WDN1C137</strain>
    </source>
</reference>
<protein>
    <submittedName>
        <fullName evidence="7">OmpA family protein</fullName>
    </submittedName>
</protein>